<keyword evidence="2" id="KW-1185">Reference proteome</keyword>
<accession>A0ABZ2R583</accession>
<dbReference type="RefSeq" id="WP_407288851.1">
    <property type="nucleotide sequence ID" value="NZ_CP147982.1"/>
</dbReference>
<dbReference type="Proteomes" id="UP001626628">
    <property type="component" value="Chromosome"/>
</dbReference>
<protein>
    <submittedName>
        <fullName evidence="1">Uncharacterized protein</fullName>
    </submittedName>
</protein>
<dbReference type="EMBL" id="CP147982">
    <property type="protein sequence ID" value="WXK80957.1"/>
    <property type="molecule type" value="Genomic_DNA"/>
</dbReference>
<name>A0ABZ2R583_9ACTN</name>
<proteinExistence type="predicted"/>
<sequence length="71" mass="7670">MVNNSDRYVSEGYYIINLDLVCVYHPISADEQNPNSTDSTIDSTQVRAFAWGPTAASVDSDIIVDIGKCGG</sequence>
<gene>
    <name evidence="1" type="ORF">WAB15_35865</name>
</gene>
<evidence type="ECO:0000313" key="1">
    <source>
        <dbReference type="EMBL" id="WXK80957.1"/>
    </source>
</evidence>
<reference evidence="1 2" key="1">
    <citation type="submission" date="2024-03" db="EMBL/GenBank/DDBJ databases">
        <title>The complete genome of Streptomyces sirii sp.nov.</title>
        <authorList>
            <person name="Zakalyukina Y.V."/>
            <person name="Belik A.R."/>
            <person name="Biryukov M.V."/>
            <person name="Baturina O.A."/>
            <person name="Kabilov M.R."/>
        </authorList>
    </citation>
    <scope>NUCLEOTIDE SEQUENCE [LARGE SCALE GENOMIC DNA]</scope>
    <source>
        <strain evidence="1 2">BP-8</strain>
    </source>
</reference>
<evidence type="ECO:0000313" key="2">
    <source>
        <dbReference type="Proteomes" id="UP001626628"/>
    </source>
</evidence>
<organism evidence="1 2">
    <name type="scientific">Streptomyces sirii</name>
    <dbReference type="NCBI Taxonomy" id="3127701"/>
    <lineage>
        <taxon>Bacteria</taxon>
        <taxon>Bacillati</taxon>
        <taxon>Actinomycetota</taxon>
        <taxon>Actinomycetes</taxon>
        <taxon>Kitasatosporales</taxon>
        <taxon>Streptomycetaceae</taxon>
        <taxon>Streptomyces</taxon>
    </lineage>
</organism>